<dbReference type="AlphaFoldDB" id="A0A9Q3EP99"/>
<dbReference type="InterPro" id="IPR036397">
    <property type="entry name" value="RNaseH_sf"/>
</dbReference>
<sequence length="125" mass="14020">MTVNHRSGRRSFKVWGALYGAIQSELVFLPPGQHLAVNFISNVYEPGLLPFYDELIDAGMAENYDQLTLMEDGAPIHTAQTMEELKAAVNAAWEEIPFEHLDNVLVSMPHRMQAVVNARGAPVRW</sequence>
<organism evidence="1 2">
    <name type="scientific">Austropuccinia psidii MF-1</name>
    <dbReference type="NCBI Taxonomy" id="1389203"/>
    <lineage>
        <taxon>Eukaryota</taxon>
        <taxon>Fungi</taxon>
        <taxon>Dikarya</taxon>
        <taxon>Basidiomycota</taxon>
        <taxon>Pucciniomycotina</taxon>
        <taxon>Pucciniomycetes</taxon>
        <taxon>Pucciniales</taxon>
        <taxon>Sphaerophragmiaceae</taxon>
        <taxon>Austropuccinia</taxon>
    </lineage>
</organism>
<gene>
    <name evidence="1" type="ORF">O181_065198</name>
</gene>
<dbReference type="EMBL" id="AVOT02031842">
    <property type="protein sequence ID" value="MBW0525483.1"/>
    <property type="molecule type" value="Genomic_DNA"/>
</dbReference>
<reference evidence="1" key="1">
    <citation type="submission" date="2021-03" db="EMBL/GenBank/DDBJ databases">
        <title>Draft genome sequence of rust myrtle Austropuccinia psidii MF-1, a brazilian biotype.</title>
        <authorList>
            <person name="Quecine M.C."/>
            <person name="Pachon D.M.R."/>
            <person name="Bonatelli M.L."/>
            <person name="Correr F.H."/>
            <person name="Franceschini L.M."/>
            <person name="Leite T.F."/>
            <person name="Margarido G.R.A."/>
            <person name="Almeida C.A."/>
            <person name="Ferrarezi J.A."/>
            <person name="Labate C.A."/>
        </authorList>
    </citation>
    <scope>NUCLEOTIDE SEQUENCE</scope>
    <source>
        <strain evidence="1">MF-1</strain>
    </source>
</reference>
<protein>
    <recommendedName>
        <fullName evidence="3">Tc1-like transposase DDE domain-containing protein</fullName>
    </recommendedName>
</protein>
<dbReference type="GO" id="GO:0003676">
    <property type="term" value="F:nucleic acid binding"/>
    <property type="evidence" value="ECO:0007669"/>
    <property type="project" value="InterPro"/>
</dbReference>
<name>A0A9Q3EP99_9BASI</name>
<evidence type="ECO:0000313" key="2">
    <source>
        <dbReference type="Proteomes" id="UP000765509"/>
    </source>
</evidence>
<dbReference type="Gene3D" id="3.30.420.10">
    <property type="entry name" value="Ribonuclease H-like superfamily/Ribonuclease H"/>
    <property type="match status" value="1"/>
</dbReference>
<keyword evidence="2" id="KW-1185">Reference proteome</keyword>
<comment type="caution">
    <text evidence="1">The sequence shown here is derived from an EMBL/GenBank/DDBJ whole genome shotgun (WGS) entry which is preliminary data.</text>
</comment>
<accession>A0A9Q3EP99</accession>
<dbReference type="Proteomes" id="UP000765509">
    <property type="component" value="Unassembled WGS sequence"/>
</dbReference>
<dbReference type="OrthoDB" id="3242359at2759"/>
<evidence type="ECO:0008006" key="3">
    <source>
        <dbReference type="Google" id="ProtNLM"/>
    </source>
</evidence>
<proteinExistence type="predicted"/>
<evidence type="ECO:0000313" key="1">
    <source>
        <dbReference type="EMBL" id="MBW0525483.1"/>
    </source>
</evidence>